<evidence type="ECO:0000256" key="1">
    <source>
        <dbReference type="ARBA" id="ARBA00007613"/>
    </source>
</evidence>
<keyword evidence="5" id="KW-1185">Reference proteome</keyword>
<dbReference type="InterPro" id="IPR010131">
    <property type="entry name" value="MdtP/NodT-like"/>
</dbReference>
<accession>A0ABU5IQY8</accession>
<dbReference type="Pfam" id="PF02321">
    <property type="entry name" value="OEP"/>
    <property type="match status" value="2"/>
</dbReference>
<dbReference type="InterPro" id="IPR003423">
    <property type="entry name" value="OMP_efflux"/>
</dbReference>
<proteinExistence type="inferred from homology"/>
<gene>
    <name evidence="4" type="ORF">SM757_32560</name>
</gene>
<evidence type="ECO:0000256" key="2">
    <source>
        <dbReference type="SAM" id="Coils"/>
    </source>
</evidence>
<dbReference type="EMBL" id="JAXOJX010000107">
    <property type="protein sequence ID" value="MDZ5461317.1"/>
    <property type="molecule type" value="Genomic_DNA"/>
</dbReference>
<comment type="caution">
    <text evidence="4">The sequence shown here is derived from an EMBL/GenBank/DDBJ whole genome shotgun (WGS) entry which is preliminary data.</text>
</comment>
<evidence type="ECO:0000313" key="4">
    <source>
        <dbReference type="EMBL" id="MDZ5461317.1"/>
    </source>
</evidence>
<feature type="coiled-coil region" evidence="2">
    <location>
        <begin position="388"/>
        <end position="415"/>
    </location>
</feature>
<dbReference type="SUPFAM" id="SSF56954">
    <property type="entry name" value="Outer membrane efflux proteins (OEP)"/>
    <property type="match status" value="1"/>
</dbReference>
<dbReference type="PANTHER" id="PTHR30203">
    <property type="entry name" value="OUTER MEMBRANE CATION EFFLUX PROTEIN"/>
    <property type="match status" value="1"/>
</dbReference>
<keyword evidence="3" id="KW-0732">Signal</keyword>
<evidence type="ECO:0000313" key="5">
    <source>
        <dbReference type="Proteomes" id="UP001293718"/>
    </source>
</evidence>
<organism evidence="4 5">
    <name type="scientific">Azohydromonas lata</name>
    <dbReference type="NCBI Taxonomy" id="45677"/>
    <lineage>
        <taxon>Bacteria</taxon>
        <taxon>Pseudomonadati</taxon>
        <taxon>Pseudomonadota</taxon>
        <taxon>Betaproteobacteria</taxon>
        <taxon>Burkholderiales</taxon>
        <taxon>Sphaerotilaceae</taxon>
        <taxon>Azohydromonas</taxon>
    </lineage>
</organism>
<keyword evidence="2" id="KW-0175">Coiled coil</keyword>
<protein>
    <submittedName>
        <fullName evidence="4">TolC family protein</fullName>
    </submittedName>
</protein>
<sequence length="429" mass="45244">MRLLPRLLLVLAWPAAAWACPPLPPEAAASLTPEAVRERVPQCHPDVLAAERALGAAAADVLTAGQRPNPTLGLGAANLGRNMGPGSLWNKAFDHQLRVDQLVERGGKPRLRVATAQAQREAARADLAEIVRQATFSTLTGYHALAAALARREELSASAALNRESLAAFDKRVKSGDAARLDATRFELDALRVQADLVQADTELRALRQQLALALGAAEQAARLQPRLAAPSVPADGRAPASPDPERLPAVAAAQARLQAAERARELARAQRTRDVGVGVQLDRYPVTPTNDSGTGNTVSLFVSVPLMVNHAYEGEIARAEADVDTAAEALRRARAEAADEAARAQAQWQGAQARRRLVLQELLPAAERVAAGAELAFSRGASGVLEVLDARRALRAAQLERINAEAELAQAAAALQASATAYDAAGAP</sequence>
<comment type="similarity">
    <text evidence="1">Belongs to the outer membrane factor (OMF) (TC 1.B.17) family.</text>
</comment>
<feature type="signal peptide" evidence="3">
    <location>
        <begin position="1"/>
        <end position="19"/>
    </location>
</feature>
<dbReference type="Proteomes" id="UP001293718">
    <property type="component" value="Unassembled WGS sequence"/>
</dbReference>
<feature type="coiled-coil region" evidence="2">
    <location>
        <begin position="310"/>
        <end position="348"/>
    </location>
</feature>
<evidence type="ECO:0000256" key="3">
    <source>
        <dbReference type="SAM" id="SignalP"/>
    </source>
</evidence>
<dbReference type="PANTHER" id="PTHR30203:SF30">
    <property type="entry name" value="OUTER MEMBRANE PROTEIN-RELATED"/>
    <property type="match status" value="1"/>
</dbReference>
<name>A0ABU5IQY8_9BURK</name>
<feature type="chain" id="PRO_5046629985" evidence="3">
    <location>
        <begin position="20"/>
        <end position="429"/>
    </location>
</feature>
<dbReference type="RefSeq" id="WP_322468515.1">
    <property type="nucleotide sequence ID" value="NZ_JAXOJX010000107.1"/>
</dbReference>
<dbReference type="Gene3D" id="1.20.1600.10">
    <property type="entry name" value="Outer membrane efflux proteins (OEP)"/>
    <property type="match status" value="1"/>
</dbReference>
<reference evidence="4 5" key="1">
    <citation type="submission" date="2023-11" db="EMBL/GenBank/DDBJ databases">
        <title>Draft genome of Azohydromonas lata strain H1 (DSM1123), a polyhydroxyalkanoate producer.</title>
        <authorList>
            <person name="Traversa D."/>
            <person name="D'Addabbo P."/>
            <person name="Pazzani C."/>
            <person name="Manzari C."/>
            <person name="Chiara M."/>
            <person name="Scrascia M."/>
        </authorList>
    </citation>
    <scope>NUCLEOTIDE SEQUENCE [LARGE SCALE GENOMIC DNA]</scope>
    <source>
        <strain evidence="4 5">H1</strain>
    </source>
</reference>